<reference evidence="2 3" key="1">
    <citation type="journal article" date="2010" name="Nature">
        <title>The Ectocarpus genome and the independent evolution of multicellularity in brown algae.</title>
        <authorList>
            <person name="Cock J.M."/>
            <person name="Sterck L."/>
            <person name="Rouze P."/>
            <person name="Scornet D."/>
            <person name="Allen A.E."/>
            <person name="Amoutzias G."/>
            <person name="Anthouard V."/>
            <person name="Artiguenave F."/>
            <person name="Aury J.M."/>
            <person name="Badger J.H."/>
            <person name="Beszteri B."/>
            <person name="Billiau K."/>
            <person name="Bonnet E."/>
            <person name="Bothwell J.H."/>
            <person name="Bowler C."/>
            <person name="Boyen C."/>
            <person name="Brownlee C."/>
            <person name="Carrano C.J."/>
            <person name="Charrier B."/>
            <person name="Cho G.Y."/>
            <person name="Coelho S.M."/>
            <person name="Collen J."/>
            <person name="Corre E."/>
            <person name="Da Silva C."/>
            <person name="Delage L."/>
            <person name="Delaroque N."/>
            <person name="Dittami S.M."/>
            <person name="Doulbeau S."/>
            <person name="Elias M."/>
            <person name="Farnham G."/>
            <person name="Gachon C.M."/>
            <person name="Gschloessl B."/>
            <person name="Heesch S."/>
            <person name="Jabbari K."/>
            <person name="Jubin C."/>
            <person name="Kawai H."/>
            <person name="Kimura K."/>
            <person name="Kloareg B."/>
            <person name="Kupper F.C."/>
            <person name="Lang D."/>
            <person name="Le Bail A."/>
            <person name="Leblanc C."/>
            <person name="Lerouge P."/>
            <person name="Lohr M."/>
            <person name="Lopez P.J."/>
            <person name="Martens C."/>
            <person name="Maumus F."/>
            <person name="Michel G."/>
            <person name="Miranda-Saavedra D."/>
            <person name="Morales J."/>
            <person name="Moreau H."/>
            <person name="Motomura T."/>
            <person name="Nagasato C."/>
            <person name="Napoli C.A."/>
            <person name="Nelson D.R."/>
            <person name="Nyvall-Collen P."/>
            <person name="Peters A.F."/>
            <person name="Pommier C."/>
            <person name="Potin P."/>
            <person name="Poulain J."/>
            <person name="Quesneville H."/>
            <person name="Read B."/>
            <person name="Rensing S.A."/>
            <person name="Ritter A."/>
            <person name="Rousvoal S."/>
            <person name="Samanta M."/>
            <person name="Samson G."/>
            <person name="Schroeder D.C."/>
            <person name="Segurens B."/>
            <person name="Strittmatter M."/>
            <person name="Tonon T."/>
            <person name="Tregear J.W."/>
            <person name="Valentin K."/>
            <person name="von Dassow P."/>
            <person name="Yamagishi T."/>
            <person name="Van de Peer Y."/>
            <person name="Wincker P."/>
        </authorList>
    </citation>
    <scope>NUCLEOTIDE SEQUENCE [LARGE SCALE GENOMIC DNA]</scope>
    <source>
        <strain evidence="3">Ec32 / CCAP1310/4</strain>
    </source>
</reference>
<gene>
    <name evidence="2" type="ORF">Esi_0508_0002</name>
</gene>
<dbReference type="PANTHER" id="PTHR22829">
    <property type="entry name" value="DEP DOMAIN PROTEIN"/>
    <property type="match status" value="1"/>
</dbReference>
<dbReference type="InterPro" id="IPR000591">
    <property type="entry name" value="DEP_dom"/>
</dbReference>
<accession>D7G3D9</accession>
<dbReference type="GO" id="GO:0035556">
    <property type="term" value="P:intracellular signal transduction"/>
    <property type="evidence" value="ECO:0007669"/>
    <property type="project" value="InterPro"/>
</dbReference>
<name>D7G3D9_ECTSI</name>
<dbReference type="CDD" id="cd04371">
    <property type="entry name" value="DEP"/>
    <property type="match status" value="1"/>
</dbReference>
<feature type="domain" description="DEP" evidence="1">
    <location>
        <begin position="132"/>
        <end position="206"/>
    </location>
</feature>
<dbReference type="PANTHER" id="PTHR22829:SF16">
    <property type="entry name" value="PH DOMAIN-CONTAINING PROTEIN"/>
    <property type="match status" value="1"/>
</dbReference>
<keyword evidence="3" id="KW-1185">Reference proteome</keyword>
<evidence type="ECO:0000313" key="3">
    <source>
        <dbReference type="Proteomes" id="UP000002630"/>
    </source>
</evidence>
<dbReference type="InterPro" id="IPR036388">
    <property type="entry name" value="WH-like_DNA-bd_sf"/>
</dbReference>
<dbReference type="PROSITE" id="PS50186">
    <property type="entry name" value="DEP"/>
    <property type="match status" value="2"/>
</dbReference>
<dbReference type="CDD" id="cd00030">
    <property type="entry name" value="C2"/>
    <property type="match status" value="1"/>
</dbReference>
<dbReference type="InterPro" id="IPR000008">
    <property type="entry name" value="C2_dom"/>
</dbReference>
<dbReference type="Pfam" id="PF00610">
    <property type="entry name" value="DEP"/>
    <property type="match status" value="2"/>
</dbReference>
<dbReference type="GO" id="GO:0023051">
    <property type="term" value="P:regulation of signaling"/>
    <property type="evidence" value="ECO:0007669"/>
    <property type="project" value="TreeGrafter"/>
</dbReference>
<dbReference type="AlphaFoldDB" id="D7G3D9"/>
<dbReference type="Pfam" id="PF00168">
    <property type="entry name" value="C2"/>
    <property type="match status" value="1"/>
</dbReference>
<protein>
    <recommendedName>
        <fullName evidence="1">DEP domain-containing protein</fullName>
    </recommendedName>
</protein>
<dbReference type="InParanoid" id="D7G3D9"/>
<evidence type="ECO:0000259" key="1">
    <source>
        <dbReference type="PROSITE" id="PS50186"/>
    </source>
</evidence>
<dbReference type="Proteomes" id="UP000002630">
    <property type="component" value="Linkage Group LG14"/>
</dbReference>
<proteinExistence type="predicted"/>
<dbReference type="OrthoDB" id="42898at2759"/>
<dbReference type="EMBL" id="FN649739">
    <property type="protein sequence ID" value="CBJ33533.1"/>
    <property type="molecule type" value="Genomic_DNA"/>
</dbReference>
<dbReference type="SUPFAM" id="SSF46785">
    <property type="entry name" value="Winged helix' DNA-binding domain"/>
    <property type="match status" value="2"/>
</dbReference>
<dbReference type="InterPro" id="IPR035892">
    <property type="entry name" value="C2_domain_sf"/>
</dbReference>
<feature type="domain" description="DEP" evidence="1">
    <location>
        <begin position="1"/>
        <end position="77"/>
    </location>
</feature>
<dbReference type="SUPFAM" id="SSF49562">
    <property type="entry name" value="C2 domain (Calcium/lipid-binding domain, CaLB)"/>
    <property type="match status" value="1"/>
</dbReference>
<sequence length="375" mass="42479">MHQEVPVKNFKTMLGGTIKACFSGKSAVDWCLQKDLCSDEIDAIHLLNRMLERGLLHHCRLSKLVEPSDTAYYRFPQDHFKVLVDQTGAQQSVRRRLRPNSKTLHGEAALKERWYADVPTLPSDKVRKHGRVLQRLQPRDVTRGLRRYPMVFQGKEAVELLIDTGKAKDTTDALAIGNAFLRAGLFHQVNLRAPLRNDETLYRLAGNQFAILVSRDQVWGSSYHGGTSNARYSSALDDSRVGTVISGSDLSDALETKGRSALELATASRYWTSYRASKLYVVNLTVIEGFIDMSEDWDHHVDEMFPTYCECYLTRDKEATTHSTIRSHKTLHPVWNCPVAFVDVDYLDVVRIDLKAQTHLGQDTTIGSIEFDAHE</sequence>
<dbReference type="InterPro" id="IPR036390">
    <property type="entry name" value="WH_DNA-bd_sf"/>
</dbReference>
<dbReference type="EMBL" id="FN648717">
    <property type="protein sequence ID" value="CBJ33533.1"/>
    <property type="molecule type" value="Genomic_DNA"/>
</dbReference>
<dbReference type="Gene3D" id="1.10.10.10">
    <property type="entry name" value="Winged helix-like DNA-binding domain superfamily/Winged helix DNA-binding domain"/>
    <property type="match status" value="2"/>
</dbReference>
<dbReference type="SMART" id="SM00049">
    <property type="entry name" value="DEP"/>
    <property type="match status" value="2"/>
</dbReference>
<dbReference type="Gene3D" id="2.60.40.150">
    <property type="entry name" value="C2 domain"/>
    <property type="match status" value="1"/>
</dbReference>
<dbReference type="InterPro" id="IPR051832">
    <property type="entry name" value="mTOR-Rac_regulators"/>
</dbReference>
<evidence type="ECO:0000313" key="2">
    <source>
        <dbReference type="EMBL" id="CBJ33533.1"/>
    </source>
</evidence>
<organism evidence="2 3">
    <name type="scientific">Ectocarpus siliculosus</name>
    <name type="common">Brown alga</name>
    <name type="synonym">Conferva siliculosa</name>
    <dbReference type="NCBI Taxonomy" id="2880"/>
    <lineage>
        <taxon>Eukaryota</taxon>
        <taxon>Sar</taxon>
        <taxon>Stramenopiles</taxon>
        <taxon>Ochrophyta</taxon>
        <taxon>PX clade</taxon>
        <taxon>Phaeophyceae</taxon>
        <taxon>Ectocarpales</taxon>
        <taxon>Ectocarpaceae</taxon>
        <taxon>Ectocarpus</taxon>
    </lineage>
</organism>